<dbReference type="OrthoDB" id="4422218at2759"/>
<dbReference type="VEuPathDB" id="FungiDB:ASPZODRAFT_135312"/>
<organism evidence="1 2">
    <name type="scientific">Penicilliopsis zonata CBS 506.65</name>
    <dbReference type="NCBI Taxonomy" id="1073090"/>
    <lineage>
        <taxon>Eukaryota</taxon>
        <taxon>Fungi</taxon>
        <taxon>Dikarya</taxon>
        <taxon>Ascomycota</taxon>
        <taxon>Pezizomycotina</taxon>
        <taxon>Eurotiomycetes</taxon>
        <taxon>Eurotiomycetidae</taxon>
        <taxon>Eurotiales</taxon>
        <taxon>Aspergillaceae</taxon>
        <taxon>Penicilliopsis</taxon>
    </lineage>
</organism>
<accession>A0A1L9SBE7</accession>
<protein>
    <submittedName>
        <fullName evidence="1">Uncharacterized protein</fullName>
    </submittedName>
</protein>
<sequence>MARSPGYVIIKSSIPRVIAEEAAESVLQSPLIQKHEKYTEHKVPNICMKMKDDFMNVVDRSTIASLMDPKPVPKGPNDLFAGQFHETNAEPTKLKTAQKDQVYATIALTDLSPSNGWYTFYEDSHSRTRPLSTLVAPNLKAGDAMVWRGDLVYIHSSGGGGVFLTLVFQ</sequence>
<gene>
    <name evidence="1" type="ORF">ASPZODRAFT_135312</name>
</gene>
<reference evidence="2" key="1">
    <citation type="journal article" date="2017" name="Genome Biol.">
        <title>Comparative genomics reveals high biological diversity and specific adaptations in the industrially and medically important fungal genus Aspergillus.</title>
        <authorList>
            <person name="de Vries R.P."/>
            <person name="Riley R."/>
            <person name="Wiebenga A."/>
            <person name="Aguilar-Osorio G."/>
            <person name="Amillis S."/>
            <person name="Uchima C.A."/>
            <person name="Anderluh G."/>
            <person name="Asadollahi M."/>
            <person name="Askin M."/>
            <person name="Barry K."/>
            <person name="Battaglia E."/>
            <person name="Bayram O."/>
            <person name="Benocci T."/>
            <person name="Braus-Stromeyer S.A."/>
            <person name="Caldana C."/>
            <person name="Canovas D."/>
            <person name="Cerqueira G.C."/>
            <person name="Chen F."/>
            <person name="Chen W."/>
            <person name="Choi C."/>
            <person name="Clum A."/>
            <person name="Dos Santos R.A."/>
            <person name="Damasio A.R."/>
            <person name="Diallinas G."/>
            <person name="Emri T."/>
            <person name="Fekete E."/>
            <person name="Flipphi M."/>
            <person name="Freyberg S."/>
            <person name="Gallo A."/>
            <person name="Gournas C."/>
            <person name="Habgood R."/>
            <person name="Hainaut M."/>
            <person name="Harispe M.L."/>
            <person name="Henrissat B."/>
            <person name="Hilden K.S."/>
            <person name="Hope R."/>
            <person name="Hossain A."/>
            <person name="Karabika E."/>
            <person name="Karaffa L."/>
            <person name="Karanyi Z."/>
            <person name="Krasevec N."/>
            <person name="Kuo A."/>
            <person name="Kusch H."/>
            <person name="LaButti K."/>
            <person name="Lagendijk E.L."/>
            <person name="Lapidus A."/>
            <person name="Levasseur A."/>
            <person name="Lindquist E."/>
            <person name="Lipzen A."/>
            <person name="Logrieco A.F."/>
            <person name="MacCabe A."/>
            <person name="Maekelae M.R."/>
            <person name="Malavazi I."/>
            <person name="Melin P."/>
            <person name="Meyer V."/>
            <person name="Mielnichuk N."/>
            <person name="Miskei M."/>
            <person name="Molnar A.P."/>
            <person name="Mule G."/>
            <person name="Ngan C.Y."/>
            <person name="Orejas M."/>
            <person name="Orosz E."/>
            <person name="Ouedraogo J.P."/>
            <person name="Overkamp K.M."/>
            <person name="Park H.-S."/>
            <person name="Perrone G."/>
            <person name="Piumi F."/>
            <person name="Punt P.J."/>
            <person name="Ram A.F."/>
            <person name="Ramon A."/>
            <person name="Rauscher S."/>
            <person name="Record E."/>
            <person name="Riano-Pachon D.M."/>
            <person name="Robert V."/>
            <person name="Roehrig J."/>
            <person name="Ruller R."/>
            <person name="Salamov A."/>
            <person name="Salih N.S."/>
            <person name="Samson R.A."/>
            <person name="Sandor E."/>
            <person name="Sanguinetti M."/>
            <person name="Schuetze T."/>
            <person name="Sepcic K."/>
            <person name="Shelest E."/>
            <person name="Sherlock G."/>
            <person name="Sophianopoulou V."/>
            <person name="Squina F.M."/>
            <person name="Sun H."/>
            <person name="Susca A."/>
            <person name="Todd R.B."/>
            <person name="Tsang A."/>
            <person name="Unkles S.E."/>
            <person name="van de Wiele N."/>
            <person name="van Rossen-Uffink D."/>
            <person name="Oliveira J.V."/>
            <person name="Vesth T.C."/>
            <person name="Visser J."/>
            <person name="Yu J.-H."/>
            <person name="Zhou M."/>
            <person name="Andersen M.R."/>
            <person name="Archer D.B."/>
            <person name="Baker S.E."/>
            <person name="Benoit I."/>
            <person name="Brakhage A.A."/>
            <person name="Braus G.H."/>
            <person name="Fischer R."/>
            <person name="Frisvad J.C."/>
            <person name="Goldman G.H."/>
            <person name="Houbraken J."/>
            <person name="Oakley B."/>
            <person name="Pocsi I."/>
            <person name="Scazzocchio C."/>
            <person name="Seiboth B."/>
            <person name="vanKuyk P.A."/>
            <person name="Wortman J."/>
            <person name="Dyer P.S."/>
            <person name="Grigoriev I.V."/>
        </authorList>
    </citation>
    <scope>NUCLEOTIDE SEQUENCE [LARGE SCALE GENOMIC DNA]</scope>
    <source>
        <strain evidence="2">CBS 506.65</strain>
    </source>
</reference>
<dbReference type="SUPFAM" id="SSF51197">
    <property type="entry name" value="Clavaminate synthase-like"/>
    <property type="match status" value="1"/>
</dbReference>
<evidence type="ECO:0000313" key="2">
    <source>
        <dbReference type="Proteomes" id="UP000184188"/>
    </source>
</evidence>
<dbReference type="AlphaFoldDB" id="A0A1L9SBE7"/>
<dbReference type="RefSeq" id="XP_022579012.1">
    <property type="nucleotide sequence ID" value="XM_022723764.1"/>
</dbReference>
<keyword evidence="2" id="KW-1185">Reference proteome</keyword>
<evidence type="ECO:0000313" key="1">
    <source>
        <dbReference type="EMBL" id="OJJ44502.1"/>
    </source>
</evidence>
<name>A0A1L9SBE7_9EURO</name>
<proteinExistence type="predicted"/>
<dbReference type="Proteomes" id="UP000184188">
    <property type="component" value="Unassembled WGS sequence"/>
</dbReference>
<dbReference type="EMBL" id="KV878348">
    <property type="protein sequence ID" value="OJJ44502.1"/>
    <property type="molecule type" value="Genomic_DNA"/>
</dbReference>
<dbReference type="GeneID" id="34610229"/>